<evidence type="ECO:0000256" key="4">
    <source>
        <dbReference type="ARBA" id="ARBA00023136"/>
    </source>
</evidence>
<feature type="region of interest" description="Disordered" evidence="5">
    <location>
        <begin position="142"/>
        <end position="176"/>
    </location>
</feature>
<evidence type="ECO:0000313" key="6">
    <source>
        <dbReference type="EMBL" id="CDJ30442.1"/>
    </source>
</evidence>
<keyword evidence="2" id="KW-0812">Transmembrane</keyword>
<gene>
    <name evidence="6" type="ORF">EMH_0006430</name>
</gene>
<dbReference type="InterPro" id="IPR005178">
    <property type="entry name" value="Ostalpha/TMEM184C"/>
</dbReference>
<dbReference type="EMBL" id="HG682517">
    <property type="protein sequence ID" value="CDJ30442.1"/>
    <property type="molecule type" value="Genomic_DNA"/>
</dbReference>
<sequence length="224" mass="23735">MAVQRPLSPWRPLPKFLCLKSIVFLCFWQSLALRWLAGLFLTGAAEGAAAPAAAAAAAAAAARLQDWLICIEMVPCAIAHLWAFPPWELEAFEKAEGHRSGYSSSSSSSSSSSNAAADEWSMLLRQGDHAAPAAAAADTYAATSRAAGPSQECENSSSSNRSSISSSSSSNSSKLKKPLKQLVNGVQQLLLSDTVLSDATHAVFGPQQQQREFNLETRSTTPHA</sequence>
<protein>
    <submittedName>
        <fullName evidence="6">ACR261Cp, related, related</fullName>
    </submittedName>
</protein>
<keyword evidence="7" id="KW-1185">Reference proteome</keyword>
<evidence type="ECO:0000256" key="2">
    <source>
        <dbReference type="ARBA" id="ARBA00022692"/>
    </source>
</evidence>
<evidence type="ECO:0000256" key="3">
    <source>
        <dbReference type="ARBA" id="ARBA00022989"/>
    </source>
</evidence>
<dbReference type="GeneID" id="25375658"/>
<feature type="compositionally biased region" description="Low complexity" evidence="5">
    <location>
        <begin position="155"/>
        <end position="173"/>
    </location>
</feature>
<keyword evidence="3" id="KW-1133">Transmembrane helix</keyword>
<comment type="subcellular location">
    <subcellularLocation>
        <location evidence="1">Membrane</location>
        <topology evidence="1">Multi-pass membrane protein</topology>
    </subcellularLocation>
</comment>
<dbReference type="Proteomes" id="UP000030744">
    <property type="component" value="Unassembled WGS sequence"/>
</dbReference>
<reference evidence="6" key="2">
    <citation type="submission" date="2013-10" db="EMBL/GenBank/DDBJ databases">
        <authorList>
            <person name="Aslett M."/>
        </authorList>
    </citation>
    <scope>NUCLEOTIDE SEQUENCE [LARGE SCALE GENOMIC DNA]</scope>
    <source>
        <strain evidence="6">Houghton</strain>
    </source>
</reference>
<proteinExistence type="predicted"/>
<dbReference type="VEuPathDB" id="ToxoDB:EMH_0006430"/>
<dbReference type="RefSeq" id="XP_013353009.1">
    <property type="nucleotide sequence ID" value="XM_013497555.1"/>
</dbReference>
<evidence type="ECO:0000256" key="1">
    <source>
        <dbReference type="ARBA" id="ARBA00004141"/>
    </source>
</evidence>
<dbReference type="PANTHER" id="PTHR23423">
    <property type="entry name" value="ORGANIC SOLUTE TRANSPORTER-RELATED"/>
    <property type="match status" value="1"/>
</dbReference>
<keyword evidence="4" id="KW-0472">Membrane</keyword>
<evidence type="ECO:0000313" key="7">
    <source>
        <dbReference type="Proteomes" id="UP000030744"/>
    </source>
</evidence>
<dbReference type="GO" id="GO:0016020">
    <property type="term" value="C:membrane"/>
    <property type="evidence" value="ECO:0007669"/>
    <property type="project" value="UniProtKB-SubCell"/>
</dbReference>
<reference evidence="6" key="1">
    <citation type="submission" date="2013-10" db="EMBL/GenBank/DDBJ databases">
        <title>Genomic analysis of the causative agents of coccidiosis in chickens.</title>
        <authorList>
            <person name="Reid A.J."/>
            <person name="Blake D."/>
            <person name="Billington K."/>
            <person name="Browne H."/>
            <person name="Dunn M."/>
            <person name="Hung S."/>
            <person name="Kawahara F."/>
            <person name="Miranda-Saavedra D."/>
            <person name="Mourier T."/>
            <person name="Nagra H."/>
            <person name="Otto T.D."/>
            <person name="Rawlings N."/>
            <person name="Sanchez A."/>
            <person name="Sanders M."/>
            <person name="Subramaniam C."/>
            <person name="Tay Y."/>
            <person name="Dear P."/>
            <person name="Doerig C."/>
            <person name="Gruber A."/>
            <person name="Parkinson J."/>
            <person name="Shirley M."/>
            <person name="Wan K.L."/>
            <person name="Berriman M."/>
            <person name="Tomley F."/>
            <person name="Pain A."/>
        </authorList>
    </citation>
    <scope>NUCLEOTIDE SEQUENCE [LARGE SCALE GENOMIC DNA]</scope>
    <source>
        <strain evidence="6">Houghton</strain>
    </source>
</reference>
<evidence type="ECO:0000256" key="5">
    <source>
        <dbReference type="SAM" id="MobiDB-lite"/>
    </source>
</evidence>
<dbReference type="Pfam" id="PF03619">
    <property type="entry name" value="Solute_trans_a"/>
    <property type="match status" value="1"/>
</dbReference>
<name>U6K2A0_9EIME</name>
<accession>U6K2A0</accession>
<dbReference type="OrthoDB" id="5348404at2759"/>
<dbReference type="AlphaFoldDB" id="U6K2A0"/>
<organism evidence="6 7">
    <name type="scientific">Eimeria mitis</name>
    <dbReference type="NCBI Taxonomy" id="44415"/>
    <lineage>
        <taxon>Eukaryota</taxon>
        <taxon>Sar</taxon>
        <taxon>Alveolata</taxon>
        <taxon>Apicomplexa</taxon>
        <taxon>Conoidasida</taxon>
        <taxon>Coccidia</taxon>
        <taxon>Eucoccidiorida</taxon>
        <taxon>Eimeriorina</taxon>
        <taxon>Eimeriidae</taxon>
        <taxon>Eimeria</taxon>
    </lineage>
</organism>